<evidence type="ECO:0000256" key="11">
    <source>
        <dbReference type="PIRSR" id="PIRSR018427-1"/>
    </source>
</evidence>
<dbReference type="RefSeq" id="WP_116976680.1">
    <property type="nucleotide sequence ID" value="NZ_QPMM01000007.1"/>
</dbReference>
<dbReference type="HAMAP" id="MF_00202">
    <property type="entry name" value="Idi"/>
    <property type="match status" value="1"/>
</dbReference>
<reference evidence="13 14" key="1">
    <citation type="submission" date="2018-07" db="EMBL/GenBank/DDBJ databases">
        <title>Chitinophaga K2CV101002-2 sp. nov., isolated from a monsoon evergreen broad-leaved forest soil.</title>
        <authorList>
            <person name="Lv Y."/>
        </authorList>
    </citation>
    <scope>NUCLEOTIDE SEQUENCE [LARGE SCALE GENOMIC DNA]</scope>
    <source>
        <strain evidence="13 14">GDMCC 1.1288</strain>
    </source>
</reference>
<keyword evidence="8" id="KW-0414">Isoprene biosynthesis</keyword>
<keyword evidence="9 13" id="KW-0413">Isomerase</keyword>
<dbReference type="Gene3D" id="3.90.79.10">
    <property type="entry name" value="Nucleoside Triphosphate Pyrophosphohydrolase"/>
    <property type="match status" value="1"/>
</dbReference>
<protein>
    <recommendedName>
        <fullName evidence="3 10">Isopentenyl-diphosphate delta-isomerase</fullName>
        <ecNumber evidence="3 10">5.3.3.2</ecNumber>
    </recommendedName>
</protein>
<dbReference type="CDD" id="cd02885">
    <property type="entry name" value="NUDIX_IPP_Isomerase"/>
    <property type="match status" value="1"/>
</dbReference>
<dbReference type="EMBL" id="QPMM01000007">
    <property type="protein sequence ID" value="RFS22031.1"/>
    <property type="molecule type" value="Genomic_DNA"/>
</dbReference>
<dbReference type="GO" id="GO:0050992">
    <property type="term" value="P:dimethylallyl diphosphate biosynthetic process"/>
    <property type="evidence" value="ECO:0007669"/>
    <property type="project" value="UniProtKB-UniPathway"/>
</dbReference>
<evidence type="ECO:0000256" key="5">
    <source>
        <dbReference type="ARBA" id="ARBA00022723"/>
    </source>
</evidence>
<evidence type="ECO:0000313" key="13">
    <source>
        <dbReference type="EMBL" id="RFS22031.1"/>
    </source>
</evidence>
<evidence type="ECO:0000256" key="3">
    <source>
        <dbReference type="ARBA" id="ARBA00012057"/>
    </source>
</evidence>
<keyword evidence="7" id="KW-0464">Manganese</keyword>
<feature type="active site" evidence="11">
    <location>
        <position position="66"/>
    </location>
</feature>
<dbReference type="SUPFAM" id="SSF55811">
    <property type="entry name" value="Nudix"/>
    <property type="match status" value="1"/>
</dbReference>
<dbReference type="AlphaFoldDB" id="A0A3E1Y9J7"/>
<dbReference type="InterPro" id="IPR000086">
    <property type="entry name" value="NUDIX_hydrolase_dom"/>
</dbReference>
<comment type="pathway">
    <text evidence="1">Isoprenoid biosynthesis; dimethylallyl diphosphate biosynthesis; dimethylallyl diphosphate from isopentenyl diphosphate: step 1/1.</text>
</comment>
<evidence type="ECO:0000256" key="8">
    <source>
        <dbReference type="ARBA" id="ARBA00023229"/>
    </source>
</evidence>
<accession>A0A3E1Y9J7</accession>
<sequence length="179" mass="20467">MNSPEIILVNEQDEAIGTMEKMEAHRKGLLHRAFSVFIINDAGEILLQRRALDKYHSPGLWTNACCSHPYPGESVEAAAHRRLEEELGFDCELKELFSFTYRTEFDNGLTEHEFDHVLLGTYNGTIIPNPAEVADYQYLSVTQIIEKMENAPNTFTSWFHHAWPLLLQRMEINIGTASV</sequence>
<dbReference type="InterPro" id="IPR015797">
    <property type="entry name" value="NUDIX_hydrolase-like_dom_sf"/>
</dbReference>
<keyword evidence="14" id="KW-1185">Reference proteome</keyword>
<name>A0A3E1Y9J7_9BACT</name>
<gene>
    <name evidence="13" type="ORF">DVR12_15425</name>
</gene>
<evidence type="ECO:0000256" key="10">
    <source>
        <dbReference type="NCBIfam" id="TIGR02150"/>
    </source>
</evidence>
<dbReference type="OrthoDB" id="9809458at2"/>
<dbReference type="NCBIfam" id="NF002995">
    <property type="entry name" value="PRK03759.1"/>
    <property type="match status" value="1"/>
</dbReference>
<comment type="similarity">
    <text evidence="2">Belongs to the IPP isomerase type 1 family.</text>
</comment>
<dbReference type="InterPro" id="IPR056375">
    <property type="entry name" value="Idi_bact"/>
</dbReference>
<organism evidence="13 14">
    <name type="scientific">Chitinophaga silvatica</name>
    <dbReference type="NCBI Taxonomy" id="2282649"/>
    <lineage>
        <taxon>Bacteria</taxon>
        <taxon>Pseudomonadati</taxon>
        <taxon>Bacteroidota</taxon>
        <taxon>Chitinophagia</taxon>
        <taxon>Chitinophagales</taxon>
        <taxon>Chitinophagaceae</taxon>
        <taxon>Chitinophaga</taxon>
    </lineage>
</organism>
<keyword evidence="5" id="KW-0479">Metal-binding</keyword>
<evidence type="ECO:0000313" key="14">
    <source>
        <dbReference type="Proteomes" id="UP000260644"/>
    </source>
</evidence>
<proteinExistence type="inferred from homology"/>
<evidence type="ECO:0000256" key="6">
    <source>
        <dbReference type="ARBA" id="ARBA00022842"/>
    </source>
</evidence>
<comment type="caution">
    <text evidence="13">The sequence shown here is derived from an EMBL/GenBank/DDBJ whole genome shotgun (WGS) entry which is preliminary data.</text>
</comment>
<feature type="domain" description="Nudix hydrolase" evidence="12">
    <location>
        <begin position="29"/>
        <end position="161"/>
    </location>
</feature>
<keyword evidence="6" id="KW-0460">Magnesium</keyword>
<evidence type="ECO:0000259" key="12">
    <source>
        <dbReference type="PROSITE" id="PS51462"/>
    </source>
</evidence>
<dbReference type="PROSITE" id="PS51462">
    <property type="entry name" value="NUDIX"/>
    <property type="match status" value="1"/>
</dbReference>
<evidence type="ECO:0000256" key="9">
    <source>
        <dbReference type="ARBA" id="ARBA00023235"/>
    </source>
</evidence>
<dbReference type="Pfam" id="PF00293">
    <property type="entry name" value="NUDIX"/>
    <property type="match status" value="1"/>
</dbReference>
<feature type="active site" evidence="11">
    <location>
        <position position="113"/>
    </location>
</feature>
<dbReference type="Proteomes" id="UP000260644">
    <property type="component" value="Unassembled WGS sequence"/>
</dbReference>
<evidence type="ECO:0000256" key="2">
    <source>
        <dbReference type="ARBA" id="ARBA00007579"/>
    </source>
</evidence>
<dbReference type="GO" id="GO:0009240">
    <property type="term" value="P:isopentenyl diphosphate biosynthetic process"/>
    <property type="evidence" value="ECO:0007669"/>
    <property type="project" value="TreeGrafter"/>
</dbReference>
<evidence type="ECO:0000256" key="7">
    <source>
        <dbReference type="ARBA" id="ARBA00023211"/>
    </source>
</evidence>
<dbReference type="GO" id="GO:0004452">
    <property type="term" value="F:isopentenyl-diphosphate delta-isomerase activity"/>
    <property type="evidence" value="ECO:0007669"/>
    <property type="project" value="UniProtKB-UniRule"/>
</dbReference>
<evidence type="ECO:0000256" key="4">
    <source>
        <dbReference type="ARBA" id="ARBA00022490"/>
    </source>
</evidence>
<keyword evidence="4" id="KW-0963">Cytoplasm</keyword>
<dbReference type="PANTHER" id="PTHR10885">
    <property type="entry name" value="ISOPENTENYL-DIPHOSPHATE DELTA-ISOMERASE"/>
    <property type="match status" value="1"/>
</dbReference>
<dbReference type="UniPathway" id="UPA00059">
    <property type="reaction ID" value="UER00104"/>
</dbReference>
<dbReference type="InterPro" id="IPR011876">
    <property type="entry name" value="IsopentenylPP_isomerase_typ1"/>
</dbReference>
<dbReference type="PIRSF" id="PIRSF018427">
    <property type="entry name" value="Isopntndiph_ism"/>
    <property type="match status" value="1"/>
</dbReference>
<dbReference type="GO" id="GO:0005737">
    <property type="term" value="C:cytoplasm"/>
    <property type="evidence" value="ECO:0007669"/>
    <property type="project" value="TreeGrafter"/>
</dbReference>
<dbReference type="PANTHER" id="PTHR10885:SF0">
    <property type="entry name" value="ISOPENTENYL-DIPHOSPHATE DELTA-ISOMERASE"/>
    <property type="match status" value="1"/>
</dbReference>
<evidence type="ECO:0000256" key="1">
    <source>
        <dbReference type="ARBA" id="ARBA00004826"/>
    </source>
</evidence>
<dbReference type="NCBIfam" id="TIGR02150">
    <property type="entry name" value="IPP_isom_1"/>
    <property type="match status" value="1"/>
</dbReference>
<dbReference type="GO" id="GO:0046872">
    <property type="term" value="F:metal ion binding"/>
    <property type="evidence" value="ECO:0007669"/>
    <property type="project" value="UniProtKB-KW"/>
</dbReference>
<dbReference type="EC" id="5.3.3.2" evidence="3 10"/>